<dbReference type="Gene3D" id="3.40.50.1000">
    <property type="entry name" value="HAD superfamily/HAD-like"/>
    <property type="match status" value="1"/>
</dbReference>
<dbReference type="RefSeq" id="WP_030266389.1">
    <property type="nucleotide sequence ID" value="NZ_JBHEZZ010000033.1"/>
</dbReference>
<evidence type="ECO:0000313" key="1">
    <source>
        <dbReference type="EMBL" id="MFC1406776.1"/>
    </source>
</evidence>
<comment type="caution">
    <text evidence="1">The sequence shown here is derived from an EMBL/GenBank/DDBJ whole genome shotgun (WGS) entry which is preliminary data.</text>
</comment>
<dbReference type="PANTHER" id="PTHR43434:SF1">
    <property type="entry name" value="PHOSPHOGLYCOLATE PHOSPHATASE"/>
    <property type="match status" value="1"/>
</dbReference>
<keyword evidence="2" id="KW-1185">Reference proteome</keyword>
<dbReference type="SFLD" id="SFLDG01129">
    <property type="entry name" value="C1.5:_HAD__Beta-PGM__Phosphata"/>
    <property type="match status" value="1"/>
</dbReference>
<dbReference type="EC" id="3.-.-.-" evidence="1"/>
<accession>A0ABV6UZE3</accession>
<dbReference type="InterPro" id="IPR036412">
    <property type="entry name" value="HAD-like_sf"/>
</dbReference>
<dbReference type="SUPFAM" id="SSF56784">
    <property type="entry name" value="HAD-like"/>
    <property type="match status" value="1"/>
</dbReference>
<reference evidence="1 2" key="1">
    <citation type="submission" date="2024-09" db="EMBL/GenBank/DDBJ databases">
        <authorList>
            <person name="Lee S.D."/>
        </authorList>
    </citation>
    <scope>NUCLEOTIDE SEQUENCE [LARGE SCALE GENOMIC DNA]</scope>
    <source>
        <strain evidence="1 2">N1-5</strain>
    </source>
</reference>
<gene>
    <name evidence="1" type="ORF">ACEZDJ_36380</name>
</gene>
<sequence length="238" mass="25254">MAGYRLVLWDVDHTLIASGGVGSSISQQAFLAVTGRRQEYHPNVSGRTERAILAESCRLHGLDPDDYRFDDYADALAQGYLRRAGELRERGQALPGATNILAATARLEGVRQTVVTGNVRRVAEIKLQVFGLDRHIDFDLGGYAEDSDVRADLVRTAYARATSADGLAYGIQESLVIGDTPSDIEAAHLAGAVALGVATGRTSAAELLDVGADAVVVDLADTDCVVEMIRDGVEPAAS</sequence>
<dbReference type="Gene3D" id="1.10.150.240">
    <property type="entry name" value="Putative phosphatase, domain 2"/>
    <property type="match status" value="1"/>
</dbReference>
<dbReference type="InterPro" id="IPR023198">
    <property type="entry name" value="PGP-like_dom2"/>
</dbReference>
<dbReference type="SFLD" id="SFLDS00003">
    <property type="entry name" value="Haloacid_Dehalogenase"/>
    <property type="match status" value="1"/>
</dbReference>
<keyword evidence="1" id="KW-0378">Hydrolase</keyword>
<dbReference type="Pfam" id="PF12710">
    <property type="entry name" value="HAD"/>
    <property type="match status" value="1"/>
</dbReference>
<organism evidence="1 2">
    <name type="scientific">Streptacidiphilus cavernicola</name>
    <dbReference type="NCBI Taxonomy" id="3342716"/>
    <lineage>
        <taxon>Bacteria</taxon>
        <taxon>Bacillati</taxon>
        <taxon>Actinomycetota</taxon>
        <taxon>Actinomycetes</taxon>
        <taxon>Kitasatosporales</taxon>
        <taxon>Streptomycetaceae</taxon>
        <taxon>Streptacidiphilus</taxon>
    </lineage>
</organism>
<dbReference type="Proteomes" id="UP001592528">
    <property type="component" value="Unassembled WGS sequence"/>
</dbReference>
<evidence type="ECO:0000313" key="2">
    <source>
        <dbReference type="Proteomes" id="UP001592528"/>
    </source>
</evidence>
<dbReference type="InterPro" id="IPR023214">
    <property type="entry name" value="HAD_sf"/>
</dbReference>
<name>A0ABV6UZE3_9ACTN</name>
<dbReference type="InterPro" id="IPR050155">
    <property type="entry name" value="HAD-like_hydrolase_sf"/>
</dbReference>
<protein>
    <submittedName>
        <fullName evidence="1">HAD family hydrolase</fullName>
        <ecNumber evidence="1">3.-.-.-</ecNumber>
    </submittedName>
</protein>
<dbReference type="PANTHER" id="PTHR43434">
    <property type="entry name" value="PHOSPHOGLYCOLATE PHOSPHATASE"/>
    <property type="match status" value="1"/>
</dbReference>
<dbReference type="EMBL" id="JBHEZZ010000033">
    <property type="protein sequence ID" value="MFC1406776.1"/>
    <property type="molecule type" value="Genomic_DNA"/>
</dbReference>
<dbReference type="GO" id="GO:0016787">
    <property type="term" value="F:hydrolase activity"/>
    <property type="evidence" value="ECO:0007669"/>
    <property type="project" value="UniProtKB-KW"/>
</dbReference>
<proteinExistence type="predicted"/>